<dbReference type="InterPro" id="IPR015943">
    <property type="entry name" value="WD40/YVTN_repeat-like_dom_sf"/>
</dbReference>
<name>A0A402CH73_RHOWR</name>
<sequence>MTSIAFSPDGRSLISGSKNGTVQMWDVETRQPIGKAMSAGQESDPISSVAYSPDGRTIASGTSKYDKVWLWDAATRQPTAQMAGHQDDVTSVAFSADGKTLASGDLGGRLWLWDIMTRQPIDQMAGHQDDVTSVAFSPDGKTLASSSIDGTVRLWPGPVAWREQLCAKLSANISHQNWDEWISPDNNYVKVCPGLTVLDDDHQR</sequence>
<dbReference type="InterPro" id="IPR020472">
    <property type="entry name" value="WD40_PAC1"/>
</dbReference>
<dbReference type="EMBL" id="BHYM01000063">
    <property type="protein sequence ID" value="GCE42958.1"/>
    <property type="molecule type" value="Genomic_DNA"/>
</dbReference>
<dbReference type="SUPFAM" id="SSF50978">
    <property type="entry name" value="WD40 repeat-like"/>
    <property type="match status" value="1"/>
</dbReference>
<dbReference type="InterPro" id="IPR001680">
    <property type="entry name" value="WD40_rpt"/>
</dbReference>
<dbReference type="AlphaFoldDB" id="A0A402CH73"/>
<keyword evidence="2" id="KW-0677">Repeat</keyword>
<feature type="repeat" description="WD" evidence="3">
    <location>
        <begin position="1"/>
        <end position="35"/>
    </location>
</feature>
<feature type="repeat" description="WD" evidence="3">
    <location>
        <begin position="124"/>
        <end position="155"/>
    </location>
</feature>
<dbReference type="InterPro" id="IPR019775">
    <property type="entry name" value="WD40_repeat_CS"/>
</dbReference>
<dbReference type="PRINTS" id="PR00320">
    <property type="entry name" value="GPROTEINBRPT"/>
</dbReference>
<organism evidence="4 5">
    <name type="scientific">Rhodococcus wratislaviensis</name>
    <name type="common">Tsukamurella wratislaviensis</name>
    <dbReference type="NCBI Taxonomy" id="44752"/>
    <lineage>
        <taxon>Bacteria</taxon>
        <taxon>Bacillati</taxon>
        <taxon>Actinomycetota</taxon>
        <taxon>Actinomycetes</taxon>
        <taxon>Mycobacteriales</taxon>
        <taxon>Nocardiaceae</taxon>
        <taxon>Rhodococcus</taxon>
    </lineage>
</organism>
<accession>A0A402CH73</accession>
<reference evidence="4 5" key="1">
    <citation type="submission" date="2018-11" db="EMBL/GenBank/DDBJ databases">
        <title>Microbial catabolism of amino acid.</title>
        <authorList>
            <person name="Hibi M."/>
            <person name="Ogawa J."/>
        </authorList>
    </citation>
    <scope>NUCLEOTIDE SEQUENCE [LARGE SCALE GENOMIC DNA]</scope>
    <source>
        <strain evidence="4 5">C31-06</strain>
    </source>
</reference>
<comment type="caution">
    <text evidence="4">The sequence shown here is derived from an EMBL/GenBank/DDBJ whole genome shotgun (WGS) entry which is preliminary data.</text>
</comment>
<dbReference type="Proteomes" id="UP000287519">
    <property type="component" value="Unassembled WGS sequence"/>
</dbReference>
<dbReference type="Pfam" id="PF00400">
    <property type="entry name" value="WD40"/>
    <property type="match status" value="4"/>
</dbReference>
<dbReference type="PROSITE" id="PS50082">
    <property type="entry name" value="WD_REPEATS_2"/>
    <property type="match status" value="3"/>
</dbReference>
<keyword evidence="1 3" id="KW-0853">WD repeat</keyword>
<protein>
    <submittedName>
        <fullName evidence="4">High-affnity carbon uptake protein Hat/HatR</fullName>
    </submittedName>
</protein>
<feature type="repeat" description="WD" evidence="3">
    <location>
        <begin position="82"/>
        <end position="123"/>
    </location>
</feature>
<evidence type="ECO:0000313" key="4">
    <source>
        <dbReference type="EMBL" id="GCE42958.1"/>
    </source>
</evidence>
<evidence type="ECO:0000256" key="1">
    <source>
        <dbReference type="ARBA" id="ARBA00022574"/>
    </source>
</evidence>
<evidence type="ECO:0000313" key="5">
    <source>
        <dbReference type="Proteomes" id="UP000287519"/>
    </source>
</evidence>
<evidence type="ECO:0000256" key="3">
    <source>
        <dbReference type="PROSITE-ProRule" id="PRU00221"/>
    </source>
</evidence>
<dbReference type="RefSeq" id="WP_263973481.1">
    <property type="nucleotide sequence ID" value="NZ_BHYM01000063.1"/>
</dbReference>
<evidence type="ECO:0000256" key="2">
    <source>
        <dbReference type="ARBA" id="ARBA00022737"/>
    </source>
</evidence>
<dbReference type="SMART" id="SM00320">
    <property type="entry name" value="WD40"/>
    <property type="match status" value="4"/>
</dbReference>
<dbReference type="Gene3D" id="2.130.10.10">
    <property type="entry name" value="YVTN repeat-like/Quinoprotein amine dehydrogenase"/>
    <property type="match status" value="2"/>
</dbReference>
<dbReference type="PROSITE" id="PS50294">
    <property type="entry name" value="WD_REPEATS_REGION"/>
    <property type="match status" value="3"/>
</dbReference>
<proteinExistence type="predicted"/>
<gene>
    <name evidence="4" type="ORF">Rhow_007087</name>
</gene>
<dbReference type="PROSITE" id="PS00678">
    <property type="entry name" value="WD_REPEATS_1"/>
    <property type="match status" value="1"/>
</dbReference>
<dbReference type="PANTHER" id="PTHR19848">
    <property type="entry name" value="WD40 REPEAT PROTEIN"/>
    <property type="match status" value="1"/>
</dbReference>
<dbReference type="PANTHER" id="PTHR19848:SF8">
    <property type="entry name" value="F-BOX AND WD REPEAT DOMAIN CONTAINING 7"/>
    <property type="match status" value="1"/>
</dbReference>
<dbReference type="InterPro" id="IPR036322">
    <property type="entry name" value="WD40_repeat_dom_sf"/>
</dbReference>
<keyword evidence="5" id="KW-1185">Reference proteome</keyword>